<evidence type="ECO:0000313" key="10">
    <source>
        <dbReference type="Proteomes" id="UP001234989"/>
    </source>
</evidence>
<evidence type="ECO:0000256" key="3">
    <source>
        <dbReference type="ARBA" id="ARBA00022692"/>
    </source>
</evidence>
<feature type="transmembrane region" description="Helical" evidence="7">
    <location>
        <begin position="130"/>
        <end position="150"/>
    </location>
</feature>
<comment type="subcellular location">
    <subcellularLocation>
        <location evidence="1">Membrane</location>
        <topology evidence="1">Multi-pass membrane protein</topology>
    </subcellularLocation>
</comment>
<feature type="compositionally biased region" description="Acidic residues" evidence="6">
    <location>
        <begin position="873"/>
        <end position="888"/>
    </location>
</feature>
<feature type="transmembrane region" description="Helical" evidence="7">
    <location>
        <begin position="39"/>
        <end position="58"/>
    </location>
</feature>
<evidence type="ECO:0000313" key="9">
    <source>
        <dbReference type="EMBL" id="WMV28682.1"/>
    </source>
</evidence>
<feature type="transmembrane region" description="Helical" evidence="7">
    <location>
        <begin position="403"/>
        <end position="425"/>
    </location>
</feature>
<feature type="transmembrane region" description="Helical" evidence="7">
    <location>
        <begin position="376"/>
        <end position="397"/>
    </location>
</feature>
<dbReference type="GO" id="GO:0022857">
    <property type="term" value="F:transmembrane transporter activity"/>
    <property type="evidence" value="ECO:0007669"/>
    <property type="project" value="InterPro"/>
</dbReference>
<evidence type="ECO:0000256" key="6">
    <source>
        <dbReference type="SAM" id="MobiDB-lite"/>
    </source>
</evidence>
<feature type="transmembrane region" description="Helical" evidence="7">
    <location>
        <begin position="98"/>
        <end position="118"/>
    </location>
</feature>
<protein>
    <recommendedName>
        <fullName evidence="8">EamA domain-containing protein</fullName>
    </recommendedName>
</protein>
<dbReference type="AlphaFoldDB" id="A0AAF0QU36"/>
<dbReference type="GO" id="GO:0016020">
    <property type="term" value="C:membrane"/>
    <property type="evidence" value="ECO:0007669"/>
    <property type="project" value="UniProtKB-SubCell"/>
</dbReference>
<comment type="similarity">
    <text evidence="2">Belongs to the drug/metabolite transporter (DMT) superfamily. Plant drug/metabolite exporter (P-DME) (TC 2.A.7.4) family.</text>
</comment>
<feature type="transmembrane region" description="Helical" evidence="7">
    <location>
        <begin position="671"/>
        <end position="690"/>
    </location>
</feature>
<feature type="transmembrane region" description="Helical" evidence="7">
    <location>
        <begin position="239"/>
        <end position="260"/>
    </location>
</feature>
<feature type="transmembrane region" description="Helical" evidence="7">
    <location>
        <begin position="70"/>
        <end position="92"/>
    </location>
</feature>
<evidence type="ECO:0000256" key="7">
    <source>
        <dbReference type="SAM" id="Phobius"/>
    </source>
</evidence>
<feature type="transmembrane region" description="Helical" evidence="7">
    <location>
        <begin position="437"/>
        <end position="460"/>
    </location>
</feature>
<dbReference type="InterPro" id="IPR037185">
    <property type="entry name" value="EmrE-like"/>
</dbReference>
<gene>
    <name evidence="9" type="ORF">MTR67_022067</name>
</gene>
<dbReference type="Proteomes" id="UP001234989">
    <property type="component" value="Chromosome 5"/>
</dbReference>
<feature type="transmembrane region" description="Helical" evidence="7">
    <location>
        <begin position="267"/>
        <end position="287"/>
    </location>
</feature>
<reference evidence="9" key="1">
    <citation type="submission" date="2023-08" db="EMBL/GenBank/DDBJ databases">
        <title>A de novo genome assembly of Solanum verrucosum Schlechtendal, a Mexican diploid species geographically isolated from the other diploid A-genome species in potato relatives.</title>
        <authorList>
            <person name="Hosaka K."/>
        </authorList>
    </citation>
    <scope>NUCLEOTIDE SEQUENCE</scope>
    <source>
        <tissue evidence="9">Young leaves</tissue>
    </source>
</reference>
<feature type="transmembrane region" description="Helical" evidence="7">
    <location>
        <begin position="568"/>
        <end position="589"/>
    </location>
</feature>
<proteinExistence type="inferred from homology"/>
<dbReference type="EMBL" id="CP133616">
    <property type="protein sequence ID" value="WMV28682.1"/>
    <property type="molecule type" value="Genomic_DNA"/>
</dbReference>
<feature type="transmembrane region" description="Helical" evidence="7">
    <location>
        <begin position="636"/>
        <end position="659"/>
    </location>
</feature>
<dbReference type="SUPFAM" id="SSF103481">
    <property type="entry name" value="Multidrug resistance efflux transporter EmrE"/>
    <property type="match status" value="1"/>
</dbReference>
<feature type="transmembrane region" description="Helical" evidence="7">
    <location>
        <begin position="170"/>
        <end position="191"/>
    </location>
</feature>
<feature type="transmembrane region" description="Helical" evidence="7">
    <location>
        <begin position="493"/>
        <end position="515"/>
    </location>
</feature>
<evidence type="ECO:0000256" key="4">
    <source>
        <dbReference type="ARBA" id="ARBA00022989"/>
    </source>
</evidence>
<dbReference type="InterPro" id="IPR030184">
    <property type="entry name" value="WAT1-related"/>
</dbReference>
<keyword evidence="10" id="KW-1185">Reference proteome</keyword>
<keyword evidence="3 7" id="KW-0812">Transmembrane</keyword>
<feature type="transmembrane region" description="Helical" evidence="7">
    <location>
        <begin position="293"/>
        <end position="312"/>
    </location>
</feature>
<sequence>MEMSGVVPFIAMIVQQLAQVGLAVVAKVAMSTGMTSFTYTFYSSAFSTLLLIPLSFFLHRSAIPPLWPAFLYGFFLLGIMGFLMQVLGFLGLQYSSPLLSTAILQLVPGFTFILAVILRMETFEYKSLSTMAKTIGTLVSIIGALVATLYKGPQVFGISPLNTILTTPSAWAIGGLLTMICSLIASFFIISQAFVLKKYPAELILMLFYSCCVTILCAVFSLIIERDLNSWSLSPHSRLMAIIYSGLFGNVFQVCIGAWCVRKKGPLFVVMFHPLGIVIAMAASIFMGEIIHVGSLVGSIIIVIGFYSVIWGQSKEWQKKEKNLGSHNKKMPLLQDKIDDDPELKSKFRNKTLKNGDGDEGEDEGKKAMSAGMTNYTFVFYSNTLAALILLPSFFFYRSTRPPLNFSLICWFFLLGVLGCSAQLTGYTGINYTSASFASAMLNLIPGFTFILAVIFSYVFDVTNVAVSSVTVSSQFLWFQSMEKLDCRSTSTLIKSIGTIVSIAGAFTATLYKGPQVLLTSSSKPQNYLHFQETDWIIGGLYLVVDCVVSSLYLIVQASVLKKYPVELIVVFFYCFFASILSAIVSLFMDRNLNAWLLQPGTRLFAVLYSGIFGSAFQVSVMFWCIRRKGPLFVAMFHPLGIVIAAALGIIFLGDIFYLGRIQASLFTFPILIRVFILGLVGVTIAQNLAFAGLSYSSPIVACGMANMVPALTFILAIFLRKIRIDVKSQGSQARMIGTLISIIGGLLMTYYKGGMVKQYSPTFLHLANPHLLVFTSTHENWVLGCFLFASASLALCIWNIIQVGTIRKYPHVMKLVFLYTLFGTIQSAIFALVMEKDLNAWKVELNMELLVIVLTGSILPTTSDEKVPLLEEREEDEDEEVEGGSKV</sequence>
<evidence type="ECO:0000256" key="2">
    <source>
        <dbReference type="ARBA" id="ARBA00007635"/>
    </source>
</evidence>
<dbReference type="Pfam" id="PF00892">
    <property type="entry name" value="EamA"/>
    <property type="match status" value="1"/>
</dbReference>
<feature type="region of interest" description="Disordered" evidence="6">
    <location>
        <begin position="869"/>
        <end position="888"/>
    </location>
</feature>
<keyword evidence="4 7" id="KW-1133">Transmembrane helix</keyword>
<feature type="transmembrane region" description="Helical" evidence="7">
    <location>
        <begin position="696"/>
        <end position="720"/>
    </location>
</feature>
<evidence type="ECO:0000256" key="1">
    <source>
        <dbReference type="ARBA" id="ARBA00004141"/>
    </source>
</evidence>
<feature type="transmembrane region" description="Helical" evidence="7">
    <location>
        <begin position="814"/>
        <end position="834"/>
    </location>
</feature>
<feature type="transmembrane region" description="Helical" evidence="7">
    <location>
        <begin position="536"/>
        <end position="556"/>
    </location>
</feature>
<dbReference type="InterPro" id="IPR000620">
    <property type="entry name" value="EamA_dom"/>
</dbReference>
<feature type="domain" description="EamA" evidence="8">
    <location>
        <begin position="367"/>
        <end position="456"/>
    </location>
</feature>
<dbReference type="PANTHER" id="PTHR31218">
    <property type="entry name" value="WAT1-RELATED PROTEIN"/>
    <property type="match status" value="1"/>
</dbReference>
<organism evidence="9 10">
    <name type="scientific">Solanum verrucosum</name>
    <dbReference type="NCBI Taxonomy" id="315347"/>
    <lineage>
        <taxon>Eukaryota</taxon>
        <taxon>Viridiplantae</taxon>
        <taxon>Streptophyta</taxon>
        <taxon>Embryophyta</taxon>
        <taxon>Tracheophyta</taxon>
        <taxon>Spermatophyta</taxon>
        <taxon>Magnoliopsida</taxon>
        <taxon>eudicotyledons</taxon>
        <taxon>Gunneridae</taxon>
        <taxon>Pentapetalae</taxon>
        <taxon>asterids</taxon>
        <taxon>lamiids</taxon>
        <taxon>Solanales</taxon>
        <taxon>Solanaceae</taxon>
        <taxon>Solanoideae</taxon>
        <taxon>Solaneae</taxon>
        <taxon>Solanum</taxon>
    </lineage>
</organism>
<evidence type="ECO:0000256" key="5">
    <source>
        <dbReference type="ARBA" id="ARBA00023136"/>
    </source>
</evidence>
<name>A0AAF0QU36_SOLVR</name>
<feature type="transmembrane region" description="Helical" evidence="7">
    <location>
        <begin position="601"/>
        <end position="624"/>
    </location>
</feature>
<feature type="transmembrane region" description="Helical" evidence="7">
    <location>
        <begin position="782"/>
        <end position="802"/>
    </location>
</feature>
<feature type="transmembrane region" description="Helical" evidence="7">
    <location>
        <begin position="203"/>
        <end position="224"/>
    </location>
</feature>
<keyword evidence="5 7" id="KW-0472">Membrane</keyword>
<accession>A0AAF0QU36</accession>
<feature type="transmembrane region" description="Helical" evidence="7">
    <location>
        <begin position="732"/>
        <end position="752"/>
    </location>
</feature>
<evidence type="ECO:0000259" key="8">
    <source>
        <dbReference type="Pfam" id="PF00892"/>
    </source>
</evidence>